<proteinExistence type="predicted"/>
<keyword evidence="2" id="KW-1185">Reference proteome</keyword>
<name>A0A4R6JKB8_9ACTN</name>
<dbReference type="PANTHER" id="PTHR43132">
    <property type="entry name" value="ARSENICAL RESISTANCE OPERON REPRESSOR ARSR-RELATED"/>
    <property type="match status" value="1"/>
</dbReference>
<protein>
    <submittedName>
        <fullName evidence="1">Helix-turn-helix protein</fullName>
    </submittedName>
</protein>
<dbReference type="AlphaFoldDB" id="A0A4R6JKB8"/>
<dbReference type="Proteomes" id="UP000295388">
    <property type="component" value="Unassembled WGS sequence"/>
</dbReference>
<gene>
    <name evidence="1" type="ORF">EV643_12272</name>
</gene>
<dbReference type="EMBL" id="SNWQ01000022">
    <property type="protein sequence ID" value="TDO35661.1"/>
    <property type="molecule type" value="Genomic_DNA"/>
</dbReference>
<dbReference type="InterPro" id="IPR036390">
    <property type="entry name" value="WH_DNA-bd_sf"/>
</dbReference>
<sequence>MSGGEVGPATVSPRHTELVLGDLGRLRISVAPAPMASLVSLVVDVLGGPRQGVAPEWLRTIRDSLPGDAAQAVLPMFDRTRALLPDCLTPLGINGEPVADQLAQVADVTPDVLSEGVEQLQPGEPPLPWRGALRRPTQWLEQYVKVLNAAWEAYAPIWKQSTGLRTRETERIGAASVTGGLDVLLSNLSRRARYADRTLYLSDRHPYRVELNDRPVTLVPLVSGTSASVFNLDEPDRVWLGYPVPGLTRLADSPGAANHIADSPDNLTLLIGPIRAAILRALDHPSSMGRIAEHLNAGPSTATYHCVQLAAAGLVTRQRVGREVRIQRTPRGDALVDLLS</sequence>
<dbReference type="PANTHER" id="PTHR43132:SF2">
    <property type="entry name" value="ARSENICAL RESISTANCE OPERON REPRESSOR ARSR-RELATED"/>
    <property type="match status" value="1"/>
</dbReference>
<evidence type="ECO:0000313" key="2">
    <source>
        <dbReference type="Proteomes" id="UP000295388"/>
    </source>
</evidence>
<accession>A0A4R6JKB8</accession>
<comment type="caution">
    <text evidence="1">The sequence shown here is derived from an EMBL/GenBank/DDBJ whole genome shotgun (WGS) entry which is preliminary data.</text>
</comment>
<dbReference type="InterPro" id="IPR051011">
    <property type="entry name" value="Metal_resp_trans_reg"/>
</dbReference>
<reference evidence="1 2" key="1">
    <citation type="submission" date="2019-03" db="EMBL/GenBank/DDBJ databases">
        <title>Genomic Encyclopedia of Type Strains, Phase III (KMG-III): the genomes of soil and plant-associated and newly described type strains.</title>
        <authorList>
            <person name="Whitman W."/>
        </authorList>
    </citation>
    <scope>NUCLEOTIDE SEQUENCE [LARGE SCALE GENOMIC DNA]</scope>
    <source>
        <strain evidence="1 2">VKM Ac-2527</strain>
    </source>
</reference>
<dbReference type="InterPro" id="IPR036388">
    <property type="entry name" value="WH-like_DNA-bd_sf"/>
</dbReference>
<organism evidence="1 2">
    <name type="scientific">Kribbella caucasensis</name>
    <dbReference type="NCBI Taxonomy" id="2512215"/>
    <lineage>
        <taxon>Bacteria</taxon>
        <taxon>Bacillati</taxon>
        <taxon>Actinomycetota</taxon>
        <taxon>Actinomycetes</taxon>
        <taxon>Propionibacteriales</taxon>
        <taxon>Kribbellaceae</taxon>
        <taxon>Kribbella</taxon>
    </lineage>
</organism>
<evidence type="ECO:0000313" key="1">
    <source>
        <dbReference type="EMBL" id="TDO35661.1"/>
    </source>
</evidence>
<dbReference type="SUPFAM" id="SSF46785">
    <property type="entry name" value="Winged helix' DNA-binding domain"/>
    <property type="match status" value="1"/>
</dbReference>
<dbReference type="CDD" id="cd00090">
    <property type="entry name" value="HTH_ARSR"/>
    <property type="match status" value="1"/>
</dbReference>
<dbReference type="Gene3D" id="1.10.10.10">
    <property type="entry name" value="Winged helix-like DNA-binding domain superfamily/Winged helix DNA-binding domain"/>
    <property type="match status" value="1"/>
</dbReference>
<dbReference type="InterPro" id="IPR011991">
    <property type="entry name" value="ArsR-like_HTH"/>
</dbReference>